<reference evidence="2 3" key="1">
    <citation type="submission" date="2024-11" db="EMBL/GenBank/DDBJ databases">
        <title>Adaptive evolution of stress response genes in parasites aligns with host niche diversity.</title>
        <authorList>
            <person name="Hahn C."/>
            <person name="Resl P."/>
        </authorList>
    </citation>
    <scope>NUCLEOTIDE SEQUENCE [LARGE SCALE GENOMIC DNA]</scope>
    <source>
        <strain evidence="2">EGGRZ-B1_66</strain>
        <tissue evidence="2">Body</tissue>
    </source>
</reference>
<feature type="compositionally biased region" description="Basic and acidic residues" evidence="1">
    <location>
        <begin position="484"/>
        <end position="504"/>
    </location>
</feature>
<feature type="compositionally biased region" description="Acidic residues" evidence="1">
    <location>
        <begin position="261"/>
        <end position="316"/>
    </location>
</feature>
<accession>A0ABD2QGB5</accession>
<name>A0ABD2QGB5_9PLAT</name>
<sequence length="1564" mass="171075">MSRAPGNLPRSRRRPSSDEDSDPGSRSQKDARRGGVTGAKRKTQAPLEPIDLSSTITAATTIAAGTTEPPPTPPRNTRKRRVEEEEPASGTVPLRRSRLQVESSTSEMDPELYQRMRDAQEAADRRLAEELALAEFEEPQQSTEVEVETETEVEATADDAASVASSSSSSHSSTISKSSSTSTTTEAERANVPAEPAAPPETADQGPLTPINQETGMEHQKKPEKEVSSRVRRFFDELELFEDPPAAEEEEAEVEAKVDEDTSVEFDDEHEEMDEDEVQEDEEDLDEENYFIGDDDDDHEDEEEEEDDESDELDLSYDDMVIDLDDEEADEGAHSDDAIMDECDDDEVIDLAGIHVDRGSSEEDEYGSNDDEIGPTRRRVFVPVDDVLMDDDHDEEETSKRIQGEEMGEVPQQQGQSNVLNPSEEAEQEDEEEGSARTKPYQIQAAPDDEDDEQRRGRKKKYRRHRDGSADADERSRRRQQRNRNSESADDGTRPNLDDSHEAEESCSSTESTGSSSGSSRRRNDNSSSTSRPRNAAPTSHPLRRRTAFPNSSRRLQAASSTIGTSGLGLRDFRLQRRNAIRLGRLSRNTNMTSLPTSSAAATASSNNAELGSTNEQKETSGLEESVSQQEYLCRASSHLMLLVCELLGELRTCQHRRESAFLSGVTTGPACENSMGYLMRRSCSVPAGLQEVKPTSTAAMPQDVFEQQRMTYYAHNPNSQTQSGTVQQGGLVRGRTGPTSSGMGSLMNVLYSSQPSSSGNACPNTPAPELVALTMQEEAVVTGAVADQLLSTWTWLAALMDSLESQCRYTAARLRLDAKRGKSTPRLAKSLLTTLQQSHRQVETVLARRHQPASALNLSSTALTAATTPSSETGSDGKTHTRLAYLLALMRSSSGEHGDLMPMVQLAAYRHLLPVLNALWQLLRLFEHHWPSGVAQYLQQSVDRPPVEKPETHNNLARRSHAFFRRSESIVSLCGIGLDLVENPVAESLPLAVKPHLLCPEATREELFGSARRLPLDERCVESLRAGDDRLMPNHFIPGSGLSWSSWIASGGDLTTRPAKEETSDSEFESPRRKRQRVEPGKSRTAVPPEAPLLDMSVLRGAGFLDAVGHPGSLLTRWSTTIELFGMLYTPTVSSDVGMDEFSKESKFRQEMERLKSHAKRDLVLHVSRDPFMLILSTLKQLNAEVTKRQTGIGESGSQNSAANTSILTRSSITGTPLPYAVVAASAPSSTPAPVSPSMPILSCHRIKVAFHDEPAQGSGVVRAFFTSFAEAVLSEEHFPPLEEFLEMQPPASCPTPTSSSSTSSTHGTTIIASPYHHRMTHTSNSNQRPSIAFNFAGSGGSSATLTAGESTMRDALATRITSRLSSASVAYYPNQDVAADRNSSSPQMHSFVLRFSPGASPTENTSSTVSPPPPPSASANSSSLVPHRAFIGPRLFERVRNVLSQIWSNPQNRVYTGLLPVALASEEPDQFEATRGTPENTLRWSCAKISGMFLDLPPGDLLALTNAAQSDFHTSVMEAALHLINDNFSTSIPAASDTNKIDEALPIIVESDQQPLFWQPGT</sequence>
<feature type="compositionally biased region" description="Low complexity" evidence="1">
    <location>
        <begin position="526"/>
        <end position="535"/>
    </location>
</feature>
<dbReference type="PANTHER" id="PTHR46276">
    <property type="entry name" value="E3 UBIQUITIN-PROTEIN LIGASE UBR5"/>
    <property type="match status" value="1"/>
</dbReference>
<feature type="compositionally biased region" description="Basic residues" evidence="1">
    <location>
        <begin position="456"/>
        <end position="466"/>
    </location>
</feature>
<proteinExistence type="predicted"/>
<dbReference type="EMBL" id="JBJKFK010000228">
    <property type="protein sequence ID" value="KAL3318580.1"/>
    <property type="molecule type" value="Genomic_DNA"/>
</dbReference>
<feature type="compositionally biased region" description="Acidic residues" evidence="1">
    <location>
        <begin position="237"/>
        <end position="253"/>
    </location>
</feature>
<comment type="caution">
    <text evidence="2">The sequence shown here is derived from an EMBL/GenBank/DDBJ whole genome shotgun (WGS) entry which is preliminary data.</text>
</comment>
<organism evidence="2 3">
    <name type="scientific">Cichlidogyrus casuarinus</name>
    <dbReference type="NCBI Taxonomy" id="1844966"/>
    <lineage>
        <taxon>Eukaryota</taxon>
        <taxon>Metazoa</taxon>
        <taxon>Spiralia</taxon>
        <taxon>Lophotrochozoa</taxon>
        <taxon>Platyhelminthes</taxon>
        <taxon>Monogenea</taxon>
        <taxon>Monopisthocotylea</taxon>
        <taxon>Dactylogyridea</taxon>
        <taxon>Ancyrocephalidae</taxon>
        <taxon>Cichlidogyrus</taxon>
    </lineage>
</organism>
<feature type="region of interest" description="Disordered" evidence="1">
    <location>
        <begin position="1055"/>
        <end position="1090"/>
    </location>
</feature>
<feature type="compositionally biased region" description="Acidic residues" evidence="1">
    <location>
        <begin position="145"/>
        <end position="157"/>
    </location>
</feature>
<keyword evidence="3" id="KW-1185">Reference proteome</keyword>
<evidence type="ECO:0000313" key="2">
    <source>
        <dbReference type="EMBL" id="KAL3318580.1"/>
    </source>
</evidence>
<feature type="compositionally biased region" description="Basic and acidic residues" evidence="1">
    <location>
        <begin position="112"/>
        <end position="129"/>
    </location>
</feature>
<dbReference type="PANTHER" id="PTHR46276:SF1">
    <property type="entry name" value="E3 UBIQUITIN-PROTEIN LIGASE UBR5"/>
    <property type="match status" value="1"/>
</dbReference>
<feature type="region of interest" description="Disordered" evidence="1">
    <location>
        <begin position="585"/>
        <end position="624"/>
    </location>
</feature>
<feature type="compositionally biased region" description="Acidic residues" evidence="1">
    <location>
        <begin position="362"/>
        <end position="373"/>
    </location>
</feature>
<feature type="compositionally biased region" description="Polar residues" evidence="1">
    <location>
        <begin position="549"/>
        <end position="563"/>
    </location>
</feature>
<feature type="region of interest" description="Disordered" evidence="1">
    <location>
        <begin position="717"/>
        <end position="740"/>
    </location>
</feature>
<feature type="region of interest" description="Disordered" evidence="1">
    <location>
        <begin position="1396"/>
        <end position="1425"/>
    </location>
</feature>
<dbReference type="Proteomes" id="UP001626550">
    <property type="component" value="Unassembled WGS sequence"/>
</dbReference>
<evidence type="ECO:0008006" key="4">
    <source>
        <dbReference type="Google" id="ProtNLM"/>
    </source>
</evidence>
<evidence type="ECO:0000313" key="3">
    <source>
        <dbReference type="Proteomes" id="UP001626550"/>
    </source>
</evidence>
<feature type="region of interest" description="Disordered" evidence="1">
    <location>
        <begin position="1289"/>
        <end position="1310"/>
    </location>
</feature>
<feature type="compositionally biased region" description="Low complexity" evidence="1">
    <location>
        <begin position="506"/>
        <end position="519"/>
    </location>
</feature>
<feature type="compositionally biased region" description="Basic and acidic residues" evidence="1">
    <location>
        <begin position="216"/>
        <end position="236"/>
    </location>
</feature>
<feature type="compositionally biased region" description="Acidic residues" evidence="1">
    <location>
        <begin position="387"/>
        <end position="397"/>
    </location>
</feature>
<feature type="compositionally biased region" description="Low complexity" evidence="1">
    <location>
        <begin position="1402"/>
        <end position="1411"/>
    </location>
</feature>
<feature type="region of interest" description="Disordered" evidence="1">
    <location>
        <begin position="859"/>
        <end position="878"/>
    </location>
</feature>
<feature type="compositionally biased region" description="Acidic residues" evidence="1">
    <location>
        <begin position="424"/>
        <end position="433"/>
    </location>
</feature>
<feature type="compositionally biased region" description="Polar residues" evidence="1">
    <location>
        <begin position="587"/>
        <end position="596"/>
    </location>
</feature>
<feature type="compositionally biased region" description="Low complexity" evidence="1">
    <location>
        <begin position="720"/>
        <end position="731"/>
    </location>
</feature>
<protein>
    <recommendedName>
        <fullName evidence="4">HECT domain-containing protein</fullName>
    </recommendedName>
</protein>
<feature type="region of interest" description="Disordered" evidence="1">
    <location>
        <begin position="354"/>
        <end position="563"/>
    </location>
</feature>
<feature type="compositionally biased region" description="Low complexity" evidence="1">
    <location>
        <begin position="859"/>
        <end position="874"/>
    </location>
</feature>
<feature type="region of interest" description="Disordered" evidence="1">
    <location>
        <begin position="1"/>
        <end position="316"/>
    </location>
</feature>
<feature type="compositionally biased region" description="Low complexity" evidence="1">
    <location>
        <begin position="158"/>
        <end position="203"/>
    </location>
</feature>
<feature type="compositionally biased region" description="Low complexity" evidence="1">
    <location>
        <begin position="55"/>
        <end position="67"/>
    </location>
</feature>
<evidence type="ECO:0000256" key="1">
    <source>
        <dbReference type="SAM" id="MobiDB-lite"/>
    </source>
</evidence>
<feature type="compositionally biased region" description="Polar residues" evidence="1">
    <location>
        <begin position="411"/>
        <end position="421"/>
    </location>
</feature>
<feature type="compositionally biased region" description="Low complexity" evidence="1">
    <location>
        <begin position="1296"/>
        <end position="1307"/>
    </location>
</feature>
<feature type="compositionally biased region" description="Low complexity" evidence="1">
    <location>
        <begin position="597"/>
        <end position="609"/>
    </location>
</feature>
<feature type="compositionally biased region" description="Basic and acidic residues" evidence="1">
    <location>
        <begin position="467"/>
        <end position="476"/>
    </location>
</feature>
<gene>
    <name evidence="2" type="ORF">Ciccas_002766</name>
</gene>